<reference evidence="4 5" key="1">
    <citation type="submission" date="2018-08" db="EMBL/GenBank/DDBJ databases">
        <title>A genome reference for cultivated species of the human gut microbiota.</title>
        <authorList>
            <person name="Zou Y."/>
            <person name="Xue W."/>
            <person name="Luo G."/>
        </authorList>
    </citation>
    <scope>NUCLEOTIDE SEQUENCE [LARGE SCALE GENOMIC DNA]</scope>
    <source>
        <strain evidence="2 4">AF14-6AC</strain>
        <strain evidence="3 5">OF03-11</strain>
    </source>
</reference>
<protein>
    <submittedName>
        <fullName evidence="2">HEAT repeat domain-containing protein</fullName>
    </submittedName>
</protein>
<dbReference type="Gene3D" id="1.25.10.10">
    <property type="entry name" value="Leucine-rich Repeat Variant"/>
    <property type="match status" value="1"/>
</dbReference>
<dbReference type="RefSeq" id="WP_095074723.1">
    <property type="nucleotide sequence ID" value="NZ_JBDGCM010000038.1"/>
</dbReference>
<dbReference type="SUPFAM" id="SSF48371">
    <property type="entry name" value="ARM repeat"/>
    <property type="match status" value="1"/>
</dbReference>
<dbReference type="Proteomes" id="UP001199750">
    <property type="component" value="Unassembled WGS sequence"/>
</dbReference>
<comment type="caution">
    <text evidence="2">The sequence shown here is derived from an EMBL/GenBank/DDBJ whole genome shotgun (WGS) entry which is preliminary data.</text>
</comment>
<dbReference type="AlphaFoldDB" id="A0A3D4Z867"/>
<evidence type="ECO:0000313" key="4">
    <source>
        <dbReference type="Proteomes" id="UP000283426"/>
    </source>
</evidence>
<dbReference type="InterPro" id="IPR016024">
    <property type="entry name" value="ARM-type_fold"/>
</dbReference>
<dbReference type="EMBL" id="QSCO01000002">
    <property type="protein sequence ID" value="RGY09459.1"/>
    <property type="molecule type" value="Genomic_DNA"/>
</dbReference>
<name>A0A3D4Z867_9BACT</name>
<evidence type="ECO:0000313" key="2">
    <source>
        <dbReference type="EMBL" id="RGV29216.1"/>
    </source>
</evidence>
<accession>A0A3D4Z867</accession>
<reference evidence="1" key="2">
    <citation type="submission" date="2022-01" db="EMBL/GenBank/DDBJ databases">
        <title>Collection of gut derived symbiotic bacterial strains cultured from healthy donors.</title>
        <authorList>
            <person name="Lin H."/>
            <person name="Kohout C."/>
            <person name="Waligurski E."/>
            <person name="Pamer E.G."/>
        </authorList>
    </citation>
    <scope>NUCLEOTIDE SEQUENCE</scope>
    <source>
        <strain evidence="1">DFI.1.149</strain>
    </source>
</reference>
<dbReference type="EMBL" id="QRYW01000006">
    <property type="protein sequence ID" value="RGV29216.1"/>
    <property type="molecule type" value="Genomic_DNA"/>
</dbReference>
<dbReference type="InterPro" id="IPR011989">
    <property type="entry name" value="ARM-like"/>
</dbReference>
<dbReference type="Proteomes" id="UP000284434">
    <property type="component" value="Unassembled WGS sequence"/>
</dbReference>
<proteinExistence type="predicted"/>
<dbReference type="EMBL" id="JAKNDN010000003">
    <property type="protein sequence ID" value="MCG4958586.1"/>
    <property type="molecule type" value="Genomic_DNA"/>
</dbReference>
<evidence type="ECO:0000313" key="3">
    <source>
        <dbReference type="EMBL" id="RGY09459.1"/>
    </source>
</evidence>
<gene>
    <name evidence="2" type="ORF">DWW24_03795</name>
    <name evidence="3" type="ORF">DXA53_01360</name>
    <name evidence="1" type="ORF">L0P03_01780</name>
</gene>
<organism evidence="2 4">
    <name type="scientific">Odoribacter splanchnicus</name>
    <dbReference type="NCBI Taxonomy" id="28118"/>
    <lineage>
        <taxon>Bacteria</taxon>
        <taxon>Pseudomonadati</taxon>
        <taxon>Bacteroidota</taxon>
        <taxon>Bacteroidia</taxon>
        <taxon>Bacteroidales</taxon>
        <taxon>Odoribacteraceae</taxon>
        <taxon>Odoribacter</taxon>
    </lineage>
</organism>
<dbReference type="Proteomes" id="UP000283426">
    <property type="component" value="Unassembled WGS sequence"/>
</dbReference>
<sequence>MIEYMMCYKLMSLIVALMVATISWGQIWMEPLHTTGKTSFAIVADLTTWQKCQAEILRYRDVLEAEQLPSYIVADRWKHPEQLREILLKLYNEQHLEGAVFIGDIPIPMIRKAQHMTSAFKMDEKKYPMIRSSVPSDRFYDDFDLKFDFLKQDSLNPLMFYYNLSAVSPQDIRCDIYTGRIKPVISEGLDKYQQIRDYLSKAVAAHQEANRLDQFVSYTGEGSYSNSLTAWRAEQQTLREQLPGVFDRKNNARFMRYSMWDYPKDDVITALKREDLDMMIFHEHGLPHRQYLSAVPSTHDYEQHMEILKREVRLKLRQDAEDGKDFRKRMCKWSEDFQVDTSWWTGITDTQMIRQDSLVNVHMGIVLEDVSRIAPNVRFVIFDACYNGDFREDDYIAGRYIFSSGKCVAAFANSVNVLQDKSANDLFGLLGLGTRLGFWARYTNILESHILGDPTFCFRPSVEGINCNEWLGTDQKPDFWLSLLKNSGLADIQNVALLKLYHAGFPGISDTLKTYFGKSPYAVVRYNCMTLLEKINDRNFREVLKQATTDPYEFIRRIAIHRMGQVGSKEFLPYIIESYVNDYFSERVVFNVQMALGLYRWEDVRMAMEDVLTRSSVLDKERVRKNLERVLKGERQYVAIRDMLNPEVSEKEKLMEIRYLKNANYHPGIPVYLSLVKDVDTSPVIRKALLESLAWFTLSDQKADIIEACKEILQGTDKNTDIYQEAERTYNRLTQQIKNK</sequence>
<evidence type="ECO:0000313" key="1">
    <source>
        <dbReference type="EMBL" id="MCG4958586.1"/>
    </source>
</evidence>
<evidence type="ECO:0000313" key="5">
    <source>
        <dbReference type="Proteomes" id="UP000284434"/>
    </source>
</evidence>